<accession>A0A3N5B9S5</accession>
<evidence type="ECO:0000313" key="1">
    <source>
        <dbReference type="EMBL" id="RPF54224.1"/>
    </source>
</evidence>
<dbReference type="AlphaFoldDB" id="A0A3N5B9S5"/>
<dbReference type="InterPro" id="IPR013325">
    <property type="entry name" value="RNA_pol_sigma_r2"/>
</dbReference>
<sequence length="164" mass="20080">MYTTDHDFSKVIDQYNPMIYHLIHRLNIRDKEGEFYQIGLDALYETYRKYNDRDTFGKLAYITIKSRLIDEVRKRSRVIENEVVWDDIYDYSYTPSEFEHFDPYLWQSIRNHLKDHEWTYVQKRFIESKTIKMIAQEECTNIDTVKGWSRGVKKKLKTLLVNYR</sequence>
<organism evidence="1 2">
    <name type="scientific">Aquisalibacillus elongatus</name>
    <dbReference type="NCBI Taxonomy" id="485577"/>
    <lineage>
        <taxon>Bacteria</taxon>
        <taxon>Bacillati</taxon>
        <taxon>Bacillota</taxon>
        <taxon>Bacilli</taxon>
        <taxon>Bacillales</taxon>
        <taxon>Bacillaceae</taxon>
        <taxon>Aquisalibacillus</taxon>
    </lineage>
</organism>
<dbReference type="InterPro" id="IPR013324">
    <property type="entry name" value="RNA_pol_sigma_r3/r4-like"/>
</dbReference>
<keyword evidence="2" id="KW-1185">Reference proteome</keyword>
<comment type="caution">
    <text evidence="1">The sequence shown here is derived from an EMBL/GenBank/DDBJ whole genome shotgun (WGS) entry which is preliminary data.</text>
</comment>
<dbReference type="Proteomes" id="UP000276443">
    <property type="component" value="Unassembled WGS sequence"/>
</dbReference>
<dbReference type="OrthoDB" id="9783788at2"/>
<dbReference type="EMBL" id="RKRF01000008">
    <property type="protein sequence ID" value="RPF54224.1"/>
    <property type="molecule type" value="Genomic_DNA"/>
</dbReference>
<name>A0A3N5B9S5_9BACI</name>
<gene>
    <name evidence="1" type="ORF">EDC24_1417</name>
</gene>
<proteinExistence type="predicted"/>
<reference evidence="1 2" key="1">
    <citation type="submission" date="2018-11" db="EMBL/GenBank/DDBJ databases">
        <title>Genomic Encyclopedia of Type Strains, Phase IV (KMG-IV): sequencing the most valuable type-strain genomes for metagenomic binning, comparative biology and taxonomic classification.</title>
        <authorList>
            <person name="Goeker M."/>
        </authorList>
    </citation>
    <scope>NUCLEOTIDE SEQUENCE [LARGE SCALE GENOMIC DNA]</scope>
    <source>
        <strain evidence="1 2">DSM 18090</strain>
    </source>
</reference>
<dbReference type="SUPFAM" id="SSF88946">
    <property type="entry name" value="Sigma2 domain of RNA polymerase sigma factors"/>
    <property type="match status" value="1"/>
</dbReference>
<dbReference type="SUPFAM" id="SSF88659">
    <property type="entry name" value="Sigma3 and sigma4 domains of RNA polymerase sigma factors"/>
    <property type="match status" value="1"/>
</dbReference>
<evidence type="ECO:0000313" key="2">
    <source>
        <dbReference type="Proteomes" id="UP000276443"/>
    </source>
</evidence>
<protein>
    <submittedName>
        <fullName evidence="1">RNA polymerase sigma factor (Sigma-70 family)</fullName>
    </submittedName>
</protein>
<dbReference type="RefSeq" id="WP_124221040.1">
    <property type="nucleotide sequence ID" value="NZ_RKRF01000008.1"/>
</dbReference>
<dbReference type="NCBIfam" id="TIGR02937">
    <property type="entry name" value="sigma70-ECF"/>
    <property type="match status" value="1"/>
</dbReference>
<dbReference type="InterPro" id="IPR014284">
    <property type="entry name" value="RNA_pol_sigma-70_dom"/>
</dbReference>
<dbReference type="GO" id="GO:0006352">
    <property type="term" value="P:DNA-templated transcription initiation"/>
    <property type="evidence" value="ECO:0007669"/>
    <property type="project" value="InterPro"/>
</dbReference>
<dbReference type="GO" id="GO:0003700">
    <property type="term" value="F:DNA-binding transcription factor activity"/>
    <property type="evidence" value="ECO:0007669"/>
    <property type="project" value="InterPro"/>
</dbReference>